<evidence type="ECO:0000256" key="1">
    <source>
        <dbReference type="SAM" id="MobiDB-lite"/>
    </source>
</evidence>
<feature type="region of interest" description="Disordered" evidence="1">
    <location>
        <begin position="1"/>
        <end position="26"/>
    </location>
</feature>
<organism evidence="2 3">
    <name type="scientific">Oryza sativa subsp. japonica</name>
    <name type="common">Rice</name>
    <dbReference type="NCBI Taxonomy" id="39947"/>
    <lineage>
        <taxon>Eukaryota</taxon>
        <taxon>Viridiplantae</taxon>
        <taxon>Streptophyta</taxon>
        <taxon>Embryophyta</taxon>
        <taxon>Tracheophyta</taxon>
        <taxon>Spermatophyta</taxon>
        <taxon>Magnoliopsida</taxon>
        <taxon>Liliopsida</taxon>
        <taxon>Poales</taxon>
        <taxon>Poaceae</taxon>
        <taxon>BOP clade</taxon>
        <taxon>Oryzoideae</taxon>
        <taxon>Oryzeae</taxon>
        <taxon>Oryzinae</taxon>
        <taxon>Oryza</taxon>
        <taxon>Oryza sativa</taxon>
    </lineage>
</organism>
<keyword evidence="3" id="KW-1185">Reference proteome</keyword>
<name>A0A0P0Y872_ORYSJ</name>
<dbReference type="Proteomes" id="UP000059680">
    <property type="component" value="Chromosome 12"/>
</dbReference>
<gene>
    <name evidence="2" type="ordered locus">Os12g0218600</name>
    <name evidence="2" type="ORF">OSNPB_120218600</name>
</gene>
<dbReference type="AlphaFoldDB" id="A0A0P0Y872"/>
<dbReference type="EMBL" id="AP014968">
    <property type="protein sequence ID" value="BAT16361.1"/>
    <property type="molecule type" value="Genomic_DNA"/>
</dbReference>
<reference evidence="2 3" key="2">
    <citation type="journal article" date="2013" name="Plant Cell Physiol.">
        <title>Rice Annotation Project Database (RAP-DB): an integrative and interactive database for rice genomics.</title>
        <authorList>
            <person name="Sakai H."/>
            <person name="Lee S.S."/>
            <person name="Tanaka T."/>
            <person name="Numa H."/>
            <person name="Kim J."/>
            <person name="Kawahara Y."/>
            <person name="Wakimoto H."/>
            <person name="Yang C.C."/>
            <person name="Iwamoto M."/>
            <person name="Abe T."/>
            <person name="Yamada Y."/>
            <person name="Muto A."/>
            <person name="Inokuchi H."/>
            <person name="Ikemura T."/>
            <person name="Matsumoto T."/>
            <person name="Sasaki T."/>
            <person name="Itoh T."/>
        </authorList>
    </citation>
    <scope>NUCLEOTIDE SEQUENCE [LARGE SCALE GENOMIC DNA]</scope>
    <source>
        <strain evidence="3">cv. Nipponbare</strain>
    </source>
</reference>
<dbReference type="Gramene" id="Os12t0218600-01">
    <property type="protein sequence ID" value="Os12t0218600-01"/>
    <property type="gene ID" value="Os12g0218600"/>
</dbReference>
<sequence length="56" mass="6273">MPSRSRTRGGDGDGDGDGLPAGDLKPGVIRNLPTFSRLLINKWPPVFRQRFSYPFR</sequence>
<evidence type="ECO:0000313" key="2">
    <source>
        <dbReference type="EMBL" id="BAT16361.1"/>
    </source>
</evidence>
<evidence type="ECO:0000313" key="3">
    <source>
        <dbReference type="Proteomes" id="UP000059680"/>
    </source>
</evidence>
<accession>A0A0P0Y872</accession>
<reference evidence="2 3" key="3">
    <citation type="journal article" date="2013" name="Rice">
        <title>Improvement of the Oryza sativa Nipponbare reference genome using next generation sequence and optical map data.</title>
        <authorList>
            <person name="Kawahara Y."/>
            <person name="de la Bastide M."/>
            <person name="Hamilton J.P."/>
            <person name="Kanamori H."/>
            <person name="McCombie W.R."/>
            <person name="Ouyang S."/>
            <person name="Schwartz D.C."/>
            <person name="Tanaka T."/>
            <person name="Wu J."/>
            <person name="Zhou S."/>
            <person name="Childs K.L."/>
            <person name="Davidson R.M."/>
            <person name="Lin H."/>
            <person name="Quesada-Ocampo L."/>
            <person name="Vaillancourt B."/>
            <person name="Sakai H."/>
            <person name="Lee S.S."/>
            <person name="Kim J."/>
            <person name="Numa H."/>
            <person name="Itoh T."/>
            <person name="Buell C.R."/>
            <person name="Matsumoto T."/>
        </authorList>
    </citation>
    <scope>NUCLEOTIDE SEQUENCE [LARGE SCALE GENOMIC DNA]</scope>
    <source>
        <strain evidence="3">cv. Nipponbare</strain>
    </source>
</reference>
<protein>
    <submittedName>
        <fullName evidence="2">Os12g0218600 protein</fullName>
    </submittedName>
</protein>
<reference evidence="3" key="1">
    <citation type="journal article" date="2005" name="Nature">
        <title>The map-based sequence of the rice genome.</title>
        <authorList>
            <consortium name="International rice genome sequencing project (IRGSP)"/>
            <person name="Matsumoto T."/>
            <person name="Wu J."/>
            <person name="Kanamori H."/>
            <person name="Katayose Y."/>
            <person name="Fujisawa M."/>
            <person name="Namiki N."/>
            <person name="Mizuno H."/>
            <person name="Yamamoto K."/>
            <person name="Antonio B.A."/>
            <person name="Baba T."/>
            <person name="Sakata K."/>
            <person name="Nagamura Y."/>
            <person name="Aoki H."/>
            <person name="Arikawa K."/>
            <person name="Arita K."/>
            <person name="Bito T."/>
            <person name="Chiden Y."/>
            <person name="Fujitsuka N."/>
            <person name="Fukunaka R."/>
            <person name="Hamada M."/>
            <person name="Harada C."/>
            <person name="Hayashi A."/>
            <person name="Hijishita S."/>
            <person name="Honda M."/>
            <person name="Hosokawa S."/>
            <person name="Ichikawa Y."/>
            <person name="Idonuma A."/>
            <person name="Iijima M."/>
            <person name="Ikeda M."/>
            <person name="Ikeno M."/>
            <person name="Ito K."/>
            <person name="Ito S."/>
            <person name="Ito T."/>
            <person name="Ito Y."/>
            <person name="Ito Y."/>
            <person name="Iwabuchi A."/>
            <person name="Kamiya K."/>
            <person name="Karasawa W."/>
            <person name="Kurita K."/>
            <person name="Katagiri S."/>
            <person name="Kikuta A."/>
            <person name="Kobayashi H."/>
            <person name="Kobayashi N."/>
            <person name="Machita K."/>
            <person name="Maehara T."/>
            <person name="Masukawa M."/>
            <person name="Mizubayashi T."/>
            <person name="Mukai Y."/>
            <person name="Nagasaki H."/>
            <person name="Nagata Y."/>
            <person name="Naito S."/>
            <person name="Nakashima M."/>
            <person name="Nakama Y."/>
            <person name="Nakamichi Y."/>
            <person name="Nakamura M."/>
            <person name="Meguro A."/>
            <person name="Negishi M."/>
            <person name="Ohta I."/>
            <person name="Ohta T."/>
            <person name="Okamoto M."/>
            <person name="Ono N."/>
            <person name="Saji S."/>
            <person name="Sakaguchi M."/>
            <person name="Sakai K."/>
            <person name="Shibata M."/>
            <person name="Shimokawa T."/>
            <person name="Song J."/>
            <person name="Takazaki Y."/>
            <person name="Terasawa K."/>
            <person name="Tsugane M."/>
            <person name="Tsuji K."/>
            <person name="Ueda S."/>
            <person name="Waki K."/>
            <person name="Yamagata H."/>
            <person name="Yamamoto M."/>
            <person name="Yamamoto S."/>
            <person name="Yamane H."/>
            <person name="Yoshiki S."/>
            <person name="Yoshihara R."/>
            <person name="Yukawa K."/>
            <person name="Zhong H."/>
            <person name="Yano M."/>
            <person name="Yuan Q."/>
            <person name="Ouyang S."/>
            <person name="Liu J."/>
            <person name="Jones K.M."/>
            <person name="Gansberger K."/>
            <person name="Moffat K."/>
            <person name="Hill J."/>
            <person name="Bera J."/>
            <person name="Fadrosh D."/>
            <person name="Jin S."/>
            <person name="Johri S."/>
            <person name="Kim M."/>
            <person name="Overton L."/>
            <person name="Reardon M."/>
            <person name="Tsitrin T."/>
            <person name="Vuong H."/>
            <person name="Weaver B."/>
            <person name="Ciecko A."/>
            <person name="Tallon L."/>
            <person name="Jackson J."/>
            <person name="Pai G."/>
            <person name="Aken S.V."/>
            <person name="Utterback T."/>
            <person name="Reidmuller S."/>
            <person name="Feldblyum T."/>
            <person name="Hsiao J."/>
            <person name="Zismann V."/>
            <person name="Iobst S."/>
            <person name="de Vazeille A.R."/>
            <person name="Buell C.R."/>
            <person name="Ying K."/>
            <person name="Li Y."/>
            <person name="Lu T."/>
            <person name="Huang Y."/>
            <person name="Zhao Q."/>
            <person name="Feng Q."/>
            <person name="Zhang L."/>
            <person name="Zhu J."/>
            <person name="Weng Q."/>
            <person name="Mu J."/>
            <person name="Lu Y."/>
            <person name="Fan D."/>
            <person name="Liu Y."/>
            <person name="Guan J."/>
            <person name="Zhang Y."/>
            <person name="Yu S."/>
            <person name="Liu X."/>
            <person name="Zhang Y."/>
            <person name="Hong G."/>
            <person name="Han B."/>
            <person name="Choisne N."/>
            <person name="Demange N."/>
            <person name="Orjeda G."/>
            <person name="Samain S."/>
            <person name="Cattolico L."/>
            <person name="Pelletier E."/>
            <person name="Couloux A."/>
            <person name="Segurens B."/>
            <person name="Wincker P."/>
            <person name="D'Hont A."/>
            <person name="Scarpelli C."/>
            <person name="Weissenbach J."/>
            <person name="Salanoubat M."/>
            <person name="Quetier F."/>
            <person name="Yu Y."/>
            <person name="Kim H.R."/>
            <person name="Rambo T."/>
            <person name="Currie J."/>
            <person name="Collura K."/>
            <person name="Luo M."/>
            <person name="Yang T."/>
            <person name="Ammiraju J.S.S."/>
            <person name="Engler F."/>
            <person name="Soderlund C."/>
            <person name="Wing R.A."/>
            <person name="Palmer L.E."/>
            <person name="de la Bastide M."/>
            <person name="Spiegel L."/>
            <person name="Nascimento L."/>
            <person name="Zutavern T."/>
            <person name="O'Shaughnessy A."/>
            <person name="Dike S."/>
            <person name="Dedhia N."/>
            <person name="Preston R."/>
            <person name="Balija V."/>
            <person name="McCombie W.R."/>
            <person name="Chow T."/>
            <person name="Chen H."/>
            <person name="Chung M."/>
            <person name="Chen C."/>
            <person name="Shaw J."/>
            <person name="Wu H."/>
            <person name="Hsiao K."/>
            <person name="Chao Y."/>
            <person name="Chu M."/>
            <person name="Cheng C."/>
            <person name="Hour A."/>
            <person name="Lee P."/>
            <person name="Lin S."/>
            <person name="Lin Y."/>
            <person name="Liou J."/>
            <person name="Liu S."/>
            <person name="Hsing Y."/>
            <person name="Raghuvanshi S."/>
            <person name="Mohanty A."/>
            <person name="Bharti A.K."/>
            <person name="Gaur A."/>
            <person name="Gupta V."/>
            <person name="Kumar D."/>
            <person name="Ravi V."/>
            <person name="Vij S."/>
            <person name="Kapur A."/>
            <person name="Khurana P."/>
            <person name="Khurana P."/>
            <person name="Khurana J.P."/>
            <person name="Tyagi A.K."/>
            <person name="Gaikwad K."/>
            <person name="Singh A."/>
            <person name="Dalal V."/>
            <person name="Srivastava S."/>
            <person name="Dixit A."/>
            <person name="Pal A.K."/>
            <person name="Ghazi I.A."/>
            <person name="Yadav M."/>
            <person name="Pandit A."/>
            <person name="Bhargava A."/>
            <person name="Sureshbabu K."/>
            <person name="Batra K."/>
            <person name="Sharma T.R."/>
            <person name="Mohapatra T."/>
            <person name="Singh N.K."/>
            <person name="Messing J."/>
            <person name="Nelson A.B."/>
            <person name="Fuks G."/>
            <person name="Kavchok S."/>
            <person name="Keizer G."/>
            <person name="Linton E."/>
            <person name="Llaca V."/>
            <person name="Song R."/>
            <person name="Tanyolac B."/>
            <person name="Young S."/>
            <person name="Ho-Il K."/>
            <person name="Hahn J.H."/>
            <person name="Sangsakoo G."/>
            <person name="Vanavichit A."/>
            <person name="de Mattos Luiz.A.T."/>
            <person name="Zimmer P.D."/>
            <person name="Malone G."/>
            <person name="Dellagostin O."/>
            <person name="de Oliveira A.C."/>
            <person name="Bevan M."/>
            <person name="Bancroft I."/>
            <person name="Minx P."/>
            <person name="Cordum H."/>
            <person name="Wilson R."/>
            <person name="Cheng Z."/>
            <person name="Jin W."/>
            <person name="Jiang J."/>
            <person name="Leong S.A."/>
            <person name="Iwama H."/>
            <person name="Gojobori T."/>
            <person name="Itoh T."/>
            <person name="Niimura Y."/>
            <person name="Fujii Y."/>
            <person name="Habara T."/>
            <person name="Sakai H."/>
            <person name="Sato Y."/>
            <person name="Wilson G."/>
            <person name="Kumar K."/>
            <person name="McCouch S."/>
            <person name="Juretic N."/>
            <person name="Hoen D."/>
            <person name="Wright S."/>
            <person name="Bruskiewich R."/>
            <person name="Bureau T."/>
            <person name="Miyao A."/>
            <person name="Hirochika H."/>
            <person name="Nishikawa T."/>
            <person name="Kadowaki K."/>
            <person name="Sugiura M."/>
            <person name="Burr B."/>
            <person name="Sasaki T."/>
        </authorList>
    </citation>
    <scope>NUCLEOTIDE SEQUENCE [LARGE SCALE GENOMIC DNA]</scope>
    <source>
        <strain evidence="3">cv. Nipponbare</strain>
    </source>
</reference>
<proteinExistence type="predicted"/>
<dbReference type="ExpressionAtlas" id="A0A0P0Y872">
    <property type="expression patterns" value="baseline and differential"/>
</dbReference>